<dbReference type="InterPro" id="IPR011006">
    <property type="entry name" value="CheY-like_superfamily"/>
</dbReference>
<dbReference type="InterPro" id="IPR000792">
    <property type="entry name" value="Tscrpt_reg_LuxR_C"/>
</dbReference>
<name>A0A317ECJ8_9PROT</name>
<dbReference type="GO" id="GO:0006355">
    <property type="term" value="P:regulation of DNA-templated transcription"/>
    <property type="evidence" value="ECO:0007669"/>
    <property type="project" value="InterPro"/>
</dbReference>
<dbReference type="OrthoDB" id="9814495at2"/>
<dbReference type="SMART" id="SM00421">
    <property type="entry name" value="HTH_LUXR"/>
    <property type="match status" value="1"/>
</dbReference>
<dbReference type="Proteomes" id="UP000246077">
    <property type="component" value="Unassembled WGS sequence"/>
</dbReference>
<accession>A0A317ECJ8</accession>
<feature type="domain" description="Response regulatory" evidence="6">
    <location>
        <begin position="7"/>
        <end position="127"/>
    </location>
</feature>
<dbReference type="Gene3D" id="3.40.50.2300">
    <property type="match status" value="1"/>
</dbReference>
<evidence type="ECO:0000259" key="5">
    <source>
        <dbReference type="PROSITE" id="PS50043"/>
    </source>
</evidence>
<evidence type="ECO:0000256" key="1">
    <source>
        <dbReference type="ARBA" id="ARBA00023015"/>
    </source>
</evidence>
<dbReference type="PANTHER" id="PTHR43214">
    <property type="entry name" value="TWO-COMPONENT RESPONSE REGULATOR"/>
    <property type="match status" value="1"/>
</dbReference>
<dbReference type="SUPFAM" id="SSF46894">
    <property type="entry name" value="C-terminal effector domain of the bipartite response regulators"/>
    <property type="match status" value="1"/>
</dbReference>
<reference evidence="8" key="1">
    <citation type="submission" date="2018-05" db="EMBL/GenBank/DDBJ databases">
        <title>Zavarzinia sp. HR-AS.</title>
        <authorList>
            <person name="Lee Y."/>
            <person name="Jeon C.O."/>
        </authorList>
    </citation>
    <scope>NUCLEOTIDE SEQUENCE [LARGE SCALE GENOMIC DNA]</scope>
    <source>
        <strain evidence="8">DSM 1231</strain>
    </source>
</reference>
<dbReference type="InterPro" id="IPR039420">
    <property type="entry name" value="WalR-like"/>
</dbReference>
<keyword evidence="4" id="KW-0597">Phosphoprotein</keyword>
<evidence type="ECO:0000256" key="4">
    <source>
        <dbReference type="PROSITE-ProRule" id="PRU00169"/>
    </source>
</evidence>
<dbReference type="InterPro" id="IPR001789">
    <property type="entry name" value="Sig_transdc_resp-reg_receiver"/>
</dbReference>
<dbReference type="PANTHER" id="PTHR43214:SF41">
    <property type="entry name" value="NITRATE_NITRITE RESPONSE REGULATOR PROTEIN NARP"/>
    <property type="match status" value="1"/>
</dbReference>
<dbReference type="EMBL" id="QGLF01000001">
    <property type="protein sequence ID" value="PWR24006.1"/>
    <property type="molecule type" value="Genomic_DNA"/>
</dbReference>
<evidence type="ECO:0000313" key="7">
    <source>
        <dbReference type="EMBL" id="PWR24006.1"/>
    </source>
</evidence>
<dbReference type="AlphaFoldDB" id="A0A317ECJ8"/>
<dbReference type="SMART" id="SM00448">
    <property type="entry name" value="REC"/>
    <property type="match status" value="1"/>
</dbReference>
<evidence type="ECO:0000256" key="3">
    <source>
        <dbReference type="ARBA" id="ARBA00023163"/>
    </source>
</evidence>
<dbReference type="RefSeq" id="WP_109920037.1">
    <property type="nucleotide sequence ID" value="NZ_QGLF01000001.1"/>
</dbReference>
<organism evidence="7 8">
    <name type="scientific">Zavarzinia compransoris</name>
    <dbReference type="NCBI Taxonomy" id="1264899"/>
    <lineage>
        <taxon>Bacteria</taxon>
        <taxon>Pseudomonadati</taxon>
        <taxon>Pseudomonadota</taxon>
        <taxon>Alphaproteobacteria</taxon>
        <taxon>Rhodospirillales</taxon>
        <taxon>Zavarziniaceae</taxon>
        <taxon>Zavarzinia</taxon>
    </lineage>
</organism>
<dbReference type="CDD" id="cd06170">
    <property type="entry name" value="LuxR_C_like"/>
    <property type="match status" value="1"/>
</dbReference>
<evidence type="ECO:0000256" key="2">
    <source>
        <dbReference type="ARBA" id="ARBA00023125"/>
    </source>
</evidence>
<keyword evidence="8" id="KW-1185">Reference proteome</keyword>
<keyword evidence="2 7" id="KW-0238">DNA-binding</keyword>
<evidence type="ECO:0000313" key="8">
    <source>
        <dbReference type="Proteomes" id="UP000246077"/>
    </source>
</evidence>
<dbReference type="PRINTS" id="PR00038">
    <property type="entry name" value="HTHLUXR"/>
</dbReference>
<dbReference type="Pfam" id="PF00072">
    <property type="entry name" value="Response_reg"/>
    <property type="match status" value="1"/>
</dbReference>
<sequence>MTARPDIGFVVEDLAEARASLVAALESAFPGIEVFAFADLAGARAWIAAALGPQRRAIGLIDLALPDGSGIDLIRLLAGGYPATLTVVTTIFDDDGHLFDALGAGAQGYLLKDVDLGRLGTYLRRIEQGEPPLSPSIARRMLNHFRAAAPRPEIVPPEIVPDDANLTRREVDVLQLIGRGLRVAEAADVLGLTEHTVAGYVKTIYRKLHVSSRAEAALEAARRGLV</sequence>
<dbReference type="PROSITE" id="PS50043">
    <property type="entry name" value="HTH_LUXR_2"/>
    <property type="match status" value="1"/>
</dbReference>
<gene>
    <name evidence="7" type="ORF">DKG75_05545</name>
</gene>
<dbReference type="InterPro" id="IPR016032">
    <property type="entry name" value="Sig_transdc_resp-reg_C-effctor"/>
</dbReference>
<proteinExistence type="predicted"/>
<keyword evidence="3" id="KW-0804">Transcription</keyword>
<dbReference type="Pfam" id="PF00196">
    <property type="entry name" value="GerE"/>
    <property type="match status" value="1"/>
</dbReference>
<dbReference type="GO" id="GO:0003677">
    <property type="term" value="F:DNA binding"/>
    <property type="evidence" value="ECO:0007669"/>
    <property type="project" value="UniProtKB-KW"/>
</dbReference>
<feature type="modified residue" description="4-aspartylphosphate" evidence="4">
    <location>
        <position position="62"/>
    </location>
</feature>
<comment type="caution">
    <text evidence="7">The sequence shown here is derived from an EMBL/GenBank/DDBJ whole genome shotgun (WGS) entry which is preliminary data.</text>
</comment>
<protein>
    <submittedName>
        <fullName evidence="7">DNA-binding response regulator</fullName>
    </submittedName>
</protein>
<keyword evidence="1" id="KW-0805">Transcription regulation</keyword>
<feature type="domain" description="HTH luxR-type" evidence="5">
    <location>
        <begin position="159"/>
        <end position="224"/>
    </location>
</feature>
<dbReference type="PROSITE" id="PS50110">
    <property type="entry name" value="RESPONSE_REGULATORY"/>
    <property type="match status" value="1"/>
</dbReference>
<dbReference type="SUPFAM" id="SSF52172">
    <property type="entry name" value="CheY-like"/>
    <property type="match status" value="1"/>
</dbReference>
<evidence type="ECO:0000259" key="6">
    <source>
        <dbReference type="PROSITE" id="PS50110"/>
    </source>
</evidence>
<dbReference type="GO" id="GO:0000160">
    <property type="term" value="P:phosphorelay signal transduction system"/>
    <property type="evidence" value="ECO:0007669"/>
    <property type="project" value="InterPro"/>
</dbReference>